<keyword evidence="1" id="KW-0175">Coiled coil</keyword>
<dbReference type="PANTHER" id="PTHR23140:SF0">
    <property type="entry name" value="U2 SNRNP-ASSOCIATED SURP MOTIF-CONTAINING PROTEIN"/>
    <property type="match status" value="1"/>
</dbReference>
<evidence type="ECO:0008006" key="5">
    <source>
        <dbReference type="Google" id="ProtNLM"/>
    </source>
</evidence>
<evidence type="ECO:0000256" key="1">
    <source>
        <dbReference type="SAM" id="Coils"/>
    </source>
</evidence>
<dbReference type="Gene3D" id="3.30.70.330">
    <property type="match status" value="1"/>
</dbReference>
<accession>A0A5B0SK90</accession>
<dbReference type="PANTHER" id="PTHR23140">
    <property type="entry name" value="RNA PROCESSING PROTEIN LD23810P"/>
    <property type="match status" value="1"/>
</dbReference>
<name>A0A5B0SK90_PUCGR</name>
<feature type="region of interest" description="Disordered" evidence="2">
    <location>
        <begin position="49"/>
        <end position="136"/>
    </location>
</feature>
<dbReference type="SUPFAM" id="SSF54928">
    <property type="entry name" value="RNA-binding domain, RBD"/>
    <property type="match status" value="1"/>
</dbReference>
<reference evidence="3 4" key="1">
    <citation type="submission" date="2019-05" db="EMBL/GenBank/DDBJ databases">
        <title>Emergence of the Ug99 lineage of the wheat stem rust pathogen through somatic hybridization.</title>
        <authorList>
            <person name="Li F."/>
            <person name="Upadhyaya N.M."/>
            <person name="Sperschneider J."/>
            <person name="Matny O."/>
            <person name="Nguyen-Phuc H."/>
            <person name="Mago R."/>
            <person name="Raley C."/>
            <person name="Miller M.E."/>
            <person name="Silverstein K.A.T."/>
            <person name="Henningsen E."/>
            <person name="Hirsch C.D."/>
            <person name="Visser B."/>
            <person name="Pretorius Z.A."/>
            <person name="Steffenson B.J."/>
            <person name="Schwessinger B."/>
            <person name="Dodds P.N."/>
            <person name="Figueroa M."/>
        </authorList>
    </citation>
    <scope>NUCLEOTIDE SEQUENCE [LARGE SCALE GENOMIC DNA]</scope>
    <source>
        <strain evidence="3 4">Ug99</strain>
    </source>
</reference>
<feature type="compositionally biased region" description="Low complexity" evidence="2">
    <location>
        <begin position="99"/>
        <end position="120"/>
    </location>
</feature>
<protein>
    <recommendedName>
        <fullName evidence="5">RRM domain-containing protein</fullName>
    </recommendedName>
</protein>
<dbReference type="InterPro" id="IPR051485">
    <property type="entry name" value="SR-CTD_assoc_factor"/>
</dbReference>
<dbReference type="GO" id="GO:0003723">
    <property type="term" value="F:RNA binding"/>
    <property type="evidence" value="ECO:0007669"/>
    <property type="project" value="TreeGrafter"/>
</dbReference>
<feature type="compositionally biased region" description="Polar residues" evidence="2">
    <location>
        <begin position="121"/>
        <end position="135"/>
    </location>
</feature>
<gene>
    <name evidence="3" type="ORF">PGTUg99_006642</name>
</gene>
<evidence type="ECO:0000256" key="2">
    <source>
        <dbReference type="SAM" id="MobiDB-lite"/>
    </source>
</evidence>
<dbReference type="InterPro" id="IPR012677">
    <property type="entry name" value="Nucleotide-bd_a/b_plait_sf"/>
</dbReference>
<dbReference type="GO" id="GO:0005634">
    <property type="term" value="C:nucleus"/>
    <property type="evidence" value="ECO:0007669"/>
    <property type="project" value="TreeGrafter"/>
</dbReference>
<dbReference type="AlphaFoldDB" id="A0A5B0SK90"/>
<feature type="coiled-coil region" evidence="1">
    <location>
        <begin position="17"/>
        <end position="44"/>
    </location>
</feature>
<sequence>MKSQEALNAFVSGPIKKSKFVKEKEAAEAKKREEEELASKAYEDFVAAFDGNDRGGGRGRGVGSSNSHGRSTQGPAFVKPGGAPRTVVKLDSPVEEESPSPLRASLAPHASASASAPTPAYNNNLPSNPTVPTTSKKLKAGESFLEELKRKDAEREGRLAAKASKDPRGMSITALAALETAPHLSGGSRDTGDPLTTNVHVGNLPGTICEQSLGAFCVKWGPIASLKIMWPRSGSDNIGGAGYGMVAMRQNKSGGLNGFISYMR</sequence>
<proteinExistence type="predicted"/>
<dbReference type="Proteomes" id="UP000325313">
    <property type="component" value="Unassembled WGS sequence"/>
</dbReference>
<comment type="caution">
    <text evidence="3">The sequence shown here is derived from an EMBL/GenBank/DDBJ whole genome shotgun (WGS) entry which is preliminary data.</text>
</comment>
<organism evidence="3 4">
    <name type="scientific">Puccinia graminis f. sp. tritici</name>
    <dbReference type="NCBI Taxonomy" id="56615"/>
    <lineage>
        <taxon>Eukaryota</taxon>
        <taxon>Fungi</taxon>
        <taxon>Dikarya</taxon>
        <taxon>Basidiomycota</taxon>
        <taxon>Pucciniomycotina</taxon>
        <taxon>Pucciniomycetes</taxon>
        <taxon>Pucciniales</taxon>
        <taxon>Pucciniaceae</taxon>
        <taxon>Puccinia</taxon>
    </lineage>
</organism>
<evidence type="ECO:0000313" key="4">
    <source>
        <dbReference type="Proteomes" id="UP000325313"/>
    </source>
</evidence>
<dbReference type="InterPro" id="IPR035979">
    <property type="entry name" value="RBD_domain_sf"/>
</dbReference>
<dbReference type="EMBL" id="VDEP01000006">
    <property type="protein sequence ID" value="KAA1137593.1"/>
    <property type="molecule type" value="Genomic_DNA"/>
</dbReference>
<evidence type="ECO:0000313" key="3">
    <source>
        <dbReference type="EMBL" id="KAA1137593.1"/>
    </source>
</evidence>